<feature type="transmembrane region" description="Helical" evidence="1">
    <location>
        <begin position="126"/>
        <end position="148"/>
    </location>
</feature>
<keyword evidence="1" id="KW-1133">Transmembrane helix</keyword>
<keyword evidence="1" id="KW-0812">Transmembrane</keyword>
<organism evidence="2 3">
    <name type="scientific">candidate division WWE3 bacterium CG_4_9_14_0_2_um_filter_35_11</name>
    <dbReference type="NCBI Taxonomy" id="1975077"/>
    <lineage>
        <taxon>Bacteria</taxon>
        <taxon>Katanobacteria</taxon>
    </lineage>
</organism>
<dbReference type="Proteomes" id="UP000229756">
    <property type="component" value="Unassembled WGS sequence"/>
</dbReference>
<dbReference type="PANTHER" id="PTHR31272">
    <property type="entry name" value="CYTOCHROME C-TYPE BIOGENESIS PROTEIN HI_1454-RELATED"/>
    <property type="match status" value="1"/>
</dbReference>
<proteinExistence type="predicted"/>
<feature type="transmembrane region" description="Helical" evidence="1">
    <location>
        <begin position="12"/>
        <end position="39"/>
    </location>
</feature>
<gene>
    <name evidence="2" type="ORF">CO058_01705</name>
</gene>
<sequence length="287" mass="31823">MLLRINNMDTLFQLSLLASFIAGMVALFAPCCITFLLPAYFANVFKEKKRVVLMTFIYSLGIFTIMLPVVLGARALTQLFFNLHDQTYIVGGLFLIFIGFATLLGFKLPMPNFKFTKQADDPLSTYILGIISGITSACCAPVLIGVIALSSLTPTMGQSLLVGFFYVLGMVTPLYLASLFIDKRNLLEKPIFRKPFREVSLMGKTHMITVSNLVSFILFAGIGILTIYLALSGKLAMERSEQSVTEAIQSVAISVTSYVQKIPGLDGIFTILALWLLYKFVKYIQRN</sequence>
<evidence type="ECO:0000256" key="1">
    <source>
        <dbReference type="SAM" id="Phobius"/>
    </source>
</evidence>
<dbReference type="InterPro" id="IPR051790">
    <property type="entry name" value="Cytochrome_c-biogenesis_DsbD"/>
</dbReference>
<feature type="transmembrane region" description="Helical" evidence="1">
    <location>
        <begin position="262"/>
        <end position="281"/>
    </location>
</feature>
<dbReference type="AlphaFoldDB" id="A0A2M8EM09"/>
<dbReference type="EMBL" id="PFSJ01000012">
    <property type="protein sequence ID" value="PJC23773.1"/>
    <property type="molecule type" value="Genomic_DNA"/>
</dbReference>
<feature type="transmembrane region" description="Helical" evidence="1">
    <location>
        <begin position="88"/>
        <end position="106"/>
    </location>
</feature>
<feature type="transmembrane region" description="Helical" evidence="1">
    <location>
        <begin position="210"/>
        <end position="231"/>
    </location>
</feature>
<keyword evidence="1" id="KW-0472">Membrane</keyword>
<reference evidence="3" key="1">
    <citation type="submission" date="2017-09" db="EMBL/GenBank/DDBJ databases">
        <title>Depth-based differentiation of microbial function through sediment-hosted aquifers and enrichment of novel symbionts in the deep terrestrial subsurface.</title>
        <authorList>
            <person name="Probst A.J."/>
            <person name="Ladd B."/>
            <person name="Jarett J.K."/>
            <person name="Geller-Mcgrath D.E."/>
            <person name="Sieber C.M.K."/>
            <person name="Emerson J.B."/>
            <person name="Anantharaman K."/>
            <person name="Thomas B.C."/>
            <person name="Malmstrom R."/>
            <person name="Stieglmeier M."/>
            <person name="Klingl A."/>
            <person name="Woyke T."/>
            <person name="Ryan C.M."/>
            <person name="Banfield J.F."/>
        </authorList>
    </citation>
    <scope>NUCLEOTIDE SEQUENCE [LARGE SCALE GENOMIC DNA]</scope>
</reference>
<feature type="transmembrane region" description="Helical" evidence="1">
    <location>
        <begin position="51"/>
        <end position="76"/>
    </location>
</feature>
<dbReference type="PANTHER" id="PTHR31272:SF9">
    <property type="entry name" value="BLL1027 PROTEIN"/>
    <property type="match status" value="1"/>
</dbReference>
<comment type="caution">
    <text evidence="2">The sequence shown here is derived from an EMBL/GenBank/DDBJ whole genome shotgun (WGS) entry which is preliminary data.</text>
</comment>
<protein>
    <submittedName>
        <fullName evidence="2">Uncharacterized protein</fullName>
    </submittedName>
</protein>
<evidence type="ECO:0000313" key="3">
    <source>
        <dbReference type="Proteomes" id="UP000229756"/>
    </source>
</evidence>
<name>A0A2M8EM09_UNCKA</name>
<evidence type="ECO:0000313" key="2">
    <source>
        <dbReference type="EMBL" id="PJC23773.1"/>
    </source>
</evidence>
<feature type="transmembrane region" description="Helical" evidence="1">
    <location>
        <begin position="160"/>
        <end position="181"/>
    </location>
</feature>
<accession>A0A2M8EM09</accession>